<dbReference type="PANTHER" id="PTHR45866:SF12">
    <property type="entry name" value="DNA TOPOISOMERASE 4 SUBUNIT B"/>
    <property type="match status" value="1"/>
</dbReference>
<dbReference type="EC" id="5.6.2.2" evidence="3"/>
<evidence type="ECO:0000256" key="3">
    <source>
        <dbReference type="ARBA" id="ARBA00012895"/>
    </source>
</evidence>
<proteinExistence type="predicted"/>
<keyword evidence="4" id="KW-0479">Metal-binding</keyword>
<dbReference type="InterPro" id="IPR002288">
    <property type="entry name" value="DNA_gyrase_B_C"/>
</dbReference>
<accession>A0A846TSA4</accession>
<keyword evidence="5" id="KW-0460">Magnesium</keyword>
<evidence type="ECO:0000256" key="7">
    <source>
        <dbReference type="ARBA" id="ARBA00023235"/>
    </source>
</evidence>
<evidence type="ECO:0000259" key="8">
    <source>
        <dbReference type="PROSITE" id="PS50880"/>
    </source>
</evidence>
<dbReference type="SUPFAM" id="SSF56719">
    <property type="entry name" value="Type II DNA topoisomerase"/>
    <property type="match status" value="1"/>
</dbReference>
<name>A0A846TSA4_9MOLU</name>
<keyword evidence="7 9" id="KW-0413">Isomerase</keyword>
<dbReference type="InterPro" id="IPR018522">
    <property type="entry name" value="TopoIIA_CS"/>
</dbReference>
<dbReference type="Pfam" id="PF00204">
    <property type="entry name" value="DNA_gyraseB"/>
    <property type="match status" value="1"/>
</dbReference>
<evidence type="ECO:0000256" key="6">
    <source>
        <dbReference type="ARBA" id="ARBA00023125"/>
    </source>
</evidence>
<dbReference type="InterPro" id="IPR020568">
    <property type="entry name" value="Ribosomal_Su5_D2-typ_SF"/>
</dbReference>
<dbReference type="SMART" id="SM00433">
    <property type="entry name" value="TOP2c"/>
    <property type="match status" value="1"/>
</dbReference>
<dbReference type="InterPro" id="IPR013760">
    <property type="entry name" value="Topo_IIA-like_dom_sf"/>
</dbReference>
<dbReference type="AlphaFoldDB" id="A0A846TSA4"/>
<dbReference type="SMART" id="SM00387">
    <property type="entry name" value="HATPase_c"/>
    <property type="match status" value="1"/>
</dbReference>
<gene>
    <name evidence="9" type="primary">parE</name>
    <name evidence="9" type="ORF">HER12_01255</name>
</gene>
<comment type="catalytic activity">
    <reaction evidence="1">
        <text>ATP-dependent breakage, passage and rejoining of double-stranded DNA.</text>
        <dbReference type="EC" id="5.6.2.2"/>
    </reaction>
</comment>
<dbReference type="InterPro" id="IPR003594">
    <property type="entry name" value="HATPase_dom"/>
</dbReference>
<dbReference type="PANTHER" id="PTHR45866">
    <property type="entry name" value="DNA GYRASE/TOPOISOMERASE SUBUNIT B"/>
    <property type="match status" value="1"/>
</dbReference>
<feature type="domain" description="Toprim" evidence="8">
    <location>
        <begin position="422"/>
        <end position="536"/>
    </location>
</feature>
<dbReference type="SUPFAM" id="SSF54211">
    <property type="entry name" value="Ribosomal protein S5 domain 2-like"/>
    <property type="match status" value="1"/>
</dbReference>
<dbReference type="GO" id="GO:0003677">
    <property type="term" value="F:DNA binding"/>
    <property type="evidence" value="ECO:0007669"/>
    <property type="project" value="UniProtKB-KW"/>
</dbReference>
<reference evidence="9 10" key="1">
    <citation type="submission" date="2020-04" db="EMBL/GenBank/DDBJ databases">
        <title>Complete genome sequence of Spiroplasma platyhelix ATCC 51748, an insect isolate.</title>
        <authorList>
            <person name="Green E.A."/>
            <person name="Klassen J.L."/>
        </authorList>
    </citation>
    <scope>NUCLEOTIDE SEQUENCE [LARGE SCALE GENOMIC DNA]</scope>
    <source>
        <strain evidence="9 10">PALS-1</strain>
    </source>
</reference>
<dbReference type="Gene3D" id="3.30.565.10">
    <property type="entry name" value="Histidine kinase-like ATPase, C-terminal domain"/>
    <property type="match status" value="1"/>
</dbReference>
<dbReference type="GO" id="GO:0006265">
    <property type="term" value="P:DNA topological change"/>
    <property type="evidence" value="ECO:0007669"/>
    <property type="project" value="InterPro"/>
</dbReference>
<evidence type="ECO:0000256" key="1">
    <source>
        <dbReference type="ARBA" id="ARBA00000185"/>
    </source>
</evidence>
<evidence type="ECO:0000256" key="2">
    <source>
        <dbReference type="ARBA" id="ARBA00001946"/>
    </source>
</evidence>
<dbReference type="RefSeq" id="WP_168104981.1">
    <property type="nucleotide sequence ID" value="NZ_CP051215.1"/>
</dbReference>
<keyword evidence="6" id="KW-0238">DNA-binding</keyword>
<evidence type="ECO:0000256" key="5">
    <source>
        <dbReference type="ARBA" id="ARBA00022842"/>
    </source>
</evidence>
<dbReference type="PROSITE" id="PS00177">
    <property type="entry name" value="TOPOISOMERASE_II"/>
    <property type="match status" value="1"/>
</dbReference>
<dbReference type="GO" id="GO:0005694">
    <property type="term" value="C:chromosome"/>
    <property type="evidence" value="ECO:0007669"/>
    <property type="project" value="InterPro"/>
</dbReference>
<evidence type="ECO:0000313" key="10">
    <source>
        <dbReference type="Proteomes" id="UP000584587"/>
    </source>
</evidence>
<dbReference type="NCBIfam" id="NF004189">
    <property type="entry name" value="PRK05644.1"/>
    <property type="match status" value="1"/>
</dbReference>
<dbReference type="Pfam" id="PF00986">
    <property type="entry name" value="DNA_gyraseB_C"/>
    <property type="match status" value="1"/>
</dbReference>
<dbReference type="GO" id="GO:0034335">
    <property type="term" value="F:DNA negative supercoiling activity"/>
    <property type="evidence" value="ECO:0007669"/>
    <property type="project" value="UniProtKB-ARBA"/>
</dbReference>
<dbReference type="PROSITE" id="PS50880">
    <property type="entry name" value="TOPRIM"/>
    <property type="match status" value="1"/>
</dbReference>
<dbReference type="PRINTS" id="PR00418">
    <property type="entry name" value="TPI2FAMILY"/>
</dbReference>
<dbReference type="GO" id="GO:0005524">
    <property type="term" value="F:ATP binding"/>
    <property type="evidence" value="ECO:0007669"/>
    <property type="project" value="InterPro"/>
</dbReference>
<dbReference type="InterPro" id="IPR014721">
    <property type="entry name" value="Ribsml_uS5_D2-typ_fold_subgr"/>
</dbReference>
<dbReference type="FunFam" id="3.30.565.10:FF:000002">
    <property type="entry name" value="DNA gyrase subunit B"/>
    <property type="match status" value="1"/>
</dbReference>
<dbReference type="NCBIfam" id="TIGR01058">
    <property type="entry name" value="parE_Gpos"/>
    <property type="match status" value="1"/>
</dbReference>
<comment type="caution">
    <text evidence="9">The sequence shown here is derived from an EMBL/GenBank/DDBJ whole genome shotgun (WGS) entry which is preliminary data.</text>
</comment>
<dbReference type="PRINTS" id="PR01159">
    <property type="entry name" value="DNAGYRASEB"/>
</dbReference>
<sequence>MAQQNTNIYNEASIQILEGLEAVRKRPAMYIGSTDNHGMHHLAWEIVDNAIDEALAGFCSQITVTINKDRSVTIEDNGRGVPIGKHKSGKSTPEVIYTVLHAGGKFDGNSYKTSGGLHGVGASVVNALSKHLDVTIYRDKKISEIKFINGGKVSKPLKAKGTTKKTGTVVTFLPDFEKIFYGCDWNYHSFEQHLRESAFLINNLVIKLIDKRTNKEAEFHYDNGLTAFIEYLNEKKTKISPIVSLKGKQNQIDVDIVMQYCEDYNDTILGFANNVKTSDGGSHLVGFKSGLTKAINEYARKQELLKPKDKNLEGNDLREGLVAIVSLRVPENLIQYEGQTKSKLGTPEARVAVETIVSERLSFWLHEQAEVAEKIIAKAIKARDIRAALRKTKENLRNKTKEAQRFLITKLTPPQKHNPQRNELFLVEGDSAGGSAKTARNRQFQAILSLKGKVINALKSNTESLFNNDEINMIIAAVGAGVGNEFNLEDINYHKVIIMTDADSDGAHIQLLLLTFFYRFMRDLITSGNLYLALPPLFKITYENTKGEHEYFWTENDLKIRLESSNLKKVRYNIQRYKGLGEMNSDQLWETTMNPETRKLIKVQIEDAVAAEEEFKILMGDNVELRKAWIEKNISFEAEDLN</sequence>
<dbReference type="InterPro" id="IPR013506">
    <property type="entry name" value="Topo_IIA_bsu_dom2"/>
</dbReference>
<protein>
    <recommendedName>
        <fullName evidence="3">DNA topoisomerase (ATP-hydrolyzing)</fullName>
        <ecNumber evidence="3">5.6.2.2</ecNumber>
    </recommendedName>
</protein>
<keyword evidence="10" id="KW-1185">Reference proteome</keyword>
<dbReference type="InterPro" id="IPR006171">
    <property type="entry name" value="TOPRIM_dom"/>
</dbReference>
<evidence type="ECO:0000313" key="9">
    <source>
        <dbReference type="EMBL" id="NKE38385.1"/>
    </source>
</evidence>
<dbReference type="Pfam" id="PF01751">
    <property type="entry name" value="Toprim"/>
    <property type="match status" value="1"/>
</dbReference>
<dbReference type="GO" id="GO:0046872">
    <property type="term" value="F:metal ion binding"/>
    <property type="evidence" value="ECO:0007669"/>
    <property type="project" value="UniProtKB-KW"/>
</dbReference>
<dbReference type="Gene3D" id="3.40.50.670">
    <property type="match status" value="1"/>
</dbReference>
<comment type="cofactor">
    <cofactor evidence="2">
        <name>Mg(2+)</name>
        <dbReference type="ChEBI" id="CHEBI:18420"/>
    </cofactor>
</comment>
<dbReference type="InterPro" id="IPR000565">
    <property type="entry name" value="Topo_IIA_B"/>
</dbReference>
<dbReference type="SUPFAM" id="SSF55874">
    <property type="entry name" value="ATPase domain of HSP90 chaperone/DNA topoisomerase II/histidine kinase"/>
    <property type="match status" value="1"/>
</dbReference>
<dbReference type="InterPro" id="IPR001241">
    <property type="entry name" value="Topo_IIA"/>
</dbReference>
<dbReference type="CDD" id="cd16928">
    <property type="entry name" value="HATPase_GyrB-like"/>
    <property type="match status" value="1"/>
</dbReference>
<dbReference type="Proteomes" id="UP000584587">
    <property type="component" value="Unassembled WGS sequence"/>
</dbReference>
<dbReference type="Gene3D" id="3.30.230.10">
    <property type="match status" value="1"/>
</dbReference>
<dbReference type="InterPro" id="IPR005740">
    <property type="entry name" value="ParE_type2"/>
</dbReference>
<dbReference type="InterPro" id="IPR013759">
    <property type="entry name" value="Topo_IIA_B_C"/>
</dbReference>
<dbReference type="Pfam" id="PF02518">
    <property type="entry name" value="HATPase_c"/>
    <property type="match status" value="1"/>
</dbReference>
<dbReference type="InterPro" id="IPR036890">
    <property type="entry name" value="HATPase_C_sf"/>
</dbReference>
<organism evidence="9 10">
    <name type="scientific">Spiroplasma platyhelix PALS-1</name>
    <dbReference type="NCBI Taxonomy" id="1276218"/>
    <lineage>
        <taxon>Bacteria</taxon>
        <taxon>Bacillati</taxon>
        <taxon>Mycoplasmatota</taxon>
        <taxon>Mollicutes</taxon>
        <taxon>Entomoplasmatales</taxon>
        <taxon>Spiroplasmataceae</taxon>
        <taxon>Spiroplasma</taxon>
    </lineage>
</organism>
<dbReference type="EMBL" id="JAAVVK010000001">
    <property type="protein sequence ID" value="NKE38385.1"/>
    <property type="molecule type" value="Genomic_DNA"/>
</dbReference>
<evidence type="ECO:0000256" key="4">
    <source>
        <dbReference type="ARBA" id="ARBA00022723"/>
    </source>
</evidence>